<dbReference type="GO" id="GO:0003677">
    <property type="term" value="F:DNA binding"/>
    <property type="evidence" value="ECO:0007669"/>
    <property type="project" value="UniProtKB-KW"/>
</dbReference>
<dbReference type="RefSeq" id="WP_091725406.1">
    <property type="nucleotide sequence ID" value="NZ_LT629757.1"/>
</dbReference>
<name>A0A1H1LV02_9ACTN</name>
<protein>
    <submittedName>
        <fullName evidence="1">Winged helix DNA-binding domain-containing protein</fullName>
    </submittedName>
</protein>
<gene>
    <name evidence="1" type="ORF">SAMN04488570_0368</name>
</gene>
<dbReference type="PANTHER" id="PTHR38479:SF2">
    <property type="entry name" value="WINGED HELIX DNA-BINDING DOMAIN-CONTAINING PROTEIN"/>
    <property type="match status" value="1"/>
</dbReference>
<dbReference type="AlphaFoldDB" id="A0A1H1LV02"/>
<sequence length="402" mass="43194">MHRITDEQRRRRLLRRHRLVEPAASVEEAVASVVCLHATEPPSVPLSVAVRSDATLADVEAALQDRRSVVKQLAMRRTLFGFPRELLPAAWGSASARVAGTEAARLAKEVGLTGVAGTAGDGPAWVEQVAAEVLESLHRDGPGTTSELRARLPVLDLRLEQSPGKSYGGSTPVAARVLTLLGARGQVVRGENTVGWRQARPRWTPTRDWLGEVPQALPADEGYRVLVGAWLARFGPGTETDLVWWLGSTKTAVRRALADLGAVQVELVGELGSRGTGWVLPGDEQAPEDDEEAGTGVATLLPVLDPTLMGWKERGFYLDPADVPYLFDSNGNGGTTAWWQGRVVGCWVQDDAGVVRPVVRHDVGAEATAALADRAAVLSDWLAGDRVSTVYASPQMRGERLP</sequence>
<dbReference type="STRING" id="642780.SAMN04488570_0368"/>
<dbReference type="EMBL" id="LT629757">
    <property type="protein sequence ID" value="SDR78247.1"/>
    <property type="molecule type" value="Genomic_DNA"/>
</dbReference>
<accession>A0A1H1LV02</accession>
<evidence type="ECO:0000313" key="1">
    <source>
        <dbReference type="EMBL" id="SDR78247.1"/>
    </source>
</evidence>
<reference evidence="2" key="1">
    <citation type="submission" date="2016-10" db="EMBL/GenBank/DDBJ databases">
        <authorList>
            <person name="Varghese N."/>
            <person name="Submissions S."/>
        </authorList>
    </citation>
    <scope>NUCLEOTIDE SEQUENCE [LARGE SCALE GENOMIC DNA]</scope>
    <source>
        <strain evidence="2">DSM 22127</strain>
    </source>
</reference>
<keyword evidence="2" id="KW-1185">Reference proteome</keyword>
<dbReference type="PANTHER" id="PTHR38479">
    <property type="entry name" value="LMO0824 PROTEIN"/>
    <property type="match status" value="1"/>
</dbReference>
<organism evidence="1 2">
    <name type="scientific">Nocardioides scoriae</name>
    <dbReference type="NCBI Taxonomy" id="642780"/>
    <lineage>
        <taxon>Bacteria</taxon>
        <taxon>Bacillati</taxon>
        <taxon>Actinomycetota</taxon>
        <taxon>Actinomycetes</taxon>
        <taxon>Propionibacteriales</taxon>
        <taxon>Nocardioidaceae</taxon>
        <taxon>Nocardioides</taxon>
    </lineage>
</organism>
<dbReference type="InterPro" id="IPR009351">
    <property type="entry name" value="AlkZ-like"/>
</dbReference>
<evidence type="ECO:0000313" key="2">
    <source>
        <dbReference type="Proteomes" id="UP000198859"/>
    </source>
</evidence>
<dbReference type="Proteomes" id="UP000198859">
    <property type="component" value="Chromosome I"/>
</dbReference>
<proteinExistence type="predicted"/>
<dbReference type="OrthoDB" id="9148135at2"/>
<dbReference type="Pfam" id="PF06224">
    <property type="entry name" value="AlkZ-like"/>
    <property type="match status" value="1"/>
</dbReference>
<keyword evidence="1" id="KW-0238">DNA-binding</keyword>